<feature type="transmembrane region" description="Helical" evidence="1">
    <location>
        <begin position="183"/>
        <end position="203"/>
    </location>
</feature>
<keyword evidence="1" id="KW-0472">Membrane</keyword>
<evidence type="ECO:0000313" key="2">
    <source>
        <dbReference type="EMBL" id="ANF98102.1"/>
    </source>
</evidence>
<dbReference type="Pfam" id="PF10067">
    <property type="entry name" value="DUF2306"/>
    <property type="match status" value="1"/>
</dbReference>
<organism evidence="2 3">
    <name type="scientific">Paenibacillus bovis</name>
    <dbReference type="NCBI Taxonomy" id="1616788"/>
    <lineage>
        <taxon>Bacteria</taxon>
        <taxon>Bacillati</taxon>
        <taxon>Bacillota</taxon>
        <taxon>Bacilli</taxon>
        <taxon>Bacillales</taxon>
        <taxon>Paenibacillaceae</taxon>
        <taxon>Paenibacillus</taxon>
    </lineage>
</organism>
<reference evidence="3" key="1">
    <citation type="submission" date="2015-10" db="EMBL/GenBank/DDBJ databases">
        <title>Genome of Paenibacillus bovis sp. nov.</title>
        <authorList>
            <person name="Wu Z."/>
            <person name="Gao C."/>
            <person name="Liu Z."/>
            <person name="Zheng H."/>
        </authorList>
    </citation>
    <scope>NUCLEOTIDE SEQUENCE [LARGE SCALE GENOMIC DNA]</scope>
    <source>
        <strain evidence="3">BD3526</strain>
    </source>
</reference>
<evidence type="ECO:0000313" key="3">
    <source>
        <dbReference type="Proteomes" id="UP000078148"/>
    </source>
</evidence>
<evidence type="ECO:0000256" key="1">
    <source>
        <dbReference type="SAM" id="Phobius"/>
    </source>
</evidence>
<feature type="transmembrane region" description="Helical" evidence="1">
    <location>
        <begin position="12"/>
        <end position="31"/>
    </location>
</feature>
<reference evidence="2 3" key="2">
    <citation type="journal article" date="2016" name="Int. J. Syst. Evol. Microbiol.">
        <title>Paenibacillus bovis sp. nov., isolated from raw yak (Bos grunniens) milk.</title>
        <authorList>
            <person name="Gao C."/>
            <person name="Han J."/>
            <person name="Liu Z."/>
            <person name="Xu X."/>
            <person name="Hang F."/>
            <person name="Wu Z."/>
        </authorList>
    </citation>
    <scope>NUCLEOTIDE SEQUENCE [LARGE SCALE GENOMIC DNA]</scope>
    <source>
        <strain evidence="2 3">BD3526</strain>
    </source>
</reference>
<dbReference type="Proteomes" id="UP000078148">
    <property type="component" value="Chromosome"/>
</dbReference>
<dbReference type="STRING" id="1616788.AR543_20210"/>
<feature type="transmembrane region" description="Helical" evidence="1">
    <location>
        <begin position="153"/>
        <end position="177"/>
    </location>
</feature>
<keyword evidence="3" id="KW-1185">Reference proteome</keyword>
<evidence type="ECO:0008006" key="4">
    <source>
        <dbReference type="Google" id="ProtNLM"/>
    </source>
</evidence>
<dbReference type="AlphaFoldDB" id="A0A172ZL20"/>
<name>A0A172ZL20_9BACL</name>
<keyword evidence="1" id="KW-1133">Transmembrane helix</keyword>
<gene>
    <name evidence="2" type="ORF">AR543_20210</name>
</gene>
<accession>A0A172ZL20</accession>
<dbReference type="RefSeq" id="WP_060536183.1">
    <property type="nucleotide sequence ID" value="NZ_CP013023.1"/>
</dbReference>
<dbReference type="OrthoDB" id="195502at2"/>
<dbReference type="KEGG" id="pbv:AR543_20210"/>
<keyword evidence="1" id="KW-0812">Transmembrane</keyword>
<feature type="transmembrane region" description="Helical" evidence="1">
    <location>
        <begin position="121"/>
        <end position="141"/>
    </location>
</feature>
<feature type="transmembrane region" description="Helical" evidence="1">
    <location>
        <begin position="51"/>
        <end position="81"/>
    </location>
</feature>
<dbReference type="EMBL" id="CP013023">
    <property type="protein sequence ID" value="ANF98102.1"/>
    <property type="molecule type" value="Genomic_DNA"/>
</dbReference>
<protein>
    <recommendedName>
        <fullName evidence="4">DUF2306 domain-containing protein</fullName>
    </recommendedName>
</protein>
<feature type="transmembrane region" description="Helical" evidence="1">
    <location>
        <begin position="93"/>
        <end position="115"/>
    </location>
</feature>
<proteinExistence type="predicted"/>
<dbReference type="InterPro" id="IPR018750">
    <property type="entry name" value="DUF2306_membrane"/>
</dbReference>
<sequence>MNISIRRLLYMLLLAFALIYTMYTLYLNLFLDPGASDFLVHKTEPNRPLHIPLWLNIMYIHVIAACLAMLSGALNFSSYLLRRYRRWHRTNGYLYILAVLVVDLTSGYLAPYATGGKITSIPFNLVNIAWLWITITALVQIKRGNWLRHRRWMVRSYVFCFTNMFIHGISLIGQHLFGMEYRLSYICGVYGAIVVDIAVAELINRTIFRYPAKTP</sequence>